<accession>A0A0D9YAM9</accession>
<keyword evidence="2" id="KW-1185">Reference proteome</keyword>
<organism evidence="1">
    <name type="scientific">Oryza glumipatula</name>
    <dbReference type="NCBI Taxonomy" id="40148"/>
    <lineage>
        <taxon>Eukaryota</taxon>
        <taxon>Viridiplantae</taxon>
        <taxon>Streptophyta</taxon>
        <taxon>Embryophyta</taxon>
        <taxon>Tracheophyta</taxon>
        <taxon>Spermatophyta</taxon>
        <taxon>Magnoliopsida</taxon>
        <taxon>Liliopsida</taxon>
        <taxon>Poales</taxon>
        <taxon>Poaceae</taxon>
        <taxon>BOP clade</taxon>
        <taxon>Oryzoideae</taxon>
        <taxon>Oryzeae</taxon>
        <taxon>Oryzinae</taxon>
        <taxon>Oryza</taxon>
    </lineage>
</organism>
<dbReference type="HOGENOM" id="CLU_1920352_0_0_1"/>
<reference evidence="1" key="2">
    <citation type="submission" date="2015-04" db="UniProtKB">
        <authorList>
            <consortium name="EnsemblPlants"/>
        </authorList>
    </citation>
    <scope>IDENTIFICATION</scope>
</reference>
<reference evidence="1" key="3">
    <citation type="submission" date="2018-05" db="EMBL/GenBank/DDBJ databases">
        <title>OgluRS3 (Oryza glumaepatula Reference Sequence Version 3).</title>
        <authorList>
            <person name="Zhang J."/>
            <person name="Kudrna D."/>
            <person name="Lee S."/>
            <person name="Talag J."/>
            <person name="Welchert J."/>
            <person name="Wing R.A."/>
        </authorList>
    </citation>
    <scope>NUCLEOTIDE SEQUENCE [LARGE SCALE GENOMIC DNA]</scope>
</reference>
<sequence length="132" mass="14465">MELASVIFSSSLLRTLTAARCEGGSRRGRAVHVGAEKRLDPLPPCLPLLKKKARSSIHQDSLKVDDDHKRRAKITQQYQGQCADVLADDRAGMRRRKVTPTTRTGFLYAPDSVDAVLARRNTGEVSDPAVAP</sequence>
<dbReference type="Proteomes" id="UP000026961">
    <property type="component" value="Chromosome 1"/>
</dbReference>
<dbReference type="EnsemblPlants" id="OGLUM01G23480.1">
    <property type="protein sequence ID" value="OGLUM01G23480.1"/>
    <property type="gene ID" value="OGLUM01G23480"/>
</dbReference>
<name>A0A0D9YAM9_9ORYZ</name>
<evidence type="ECO:0000313" key="1">
    <source>
        <dbReference type="EnsemblPlants" id="OGLUM01G23480.1"/>
    </source>
</evidence>
<evidence type="ECO:0000313" key="2">
    <source>
        <dbReference type="Proteomes" id="UP000026961"/>
    </source>
</evidence>
<dbReference type="Gramene" id="OGLUM01G23480.1">
    <property type="protein sequence ID" value="OGLUM01G23480.1"/>
    <property type="gene ID" value="OGLUM01G23480"/>
</dbReference>
<dbReference type="AlphaFoldDB" id="A0A0D9YAM9"/>
<protein>
    <submittedName>
        <fullName evidence="1">Uncharacterized protein</fullName>
    </submittedName>
</protein>
<reference evidence="1" key="1">
    <citation type="submission" date="2013-08" db="EMBL/GenBank/DDBJ databases">
        <title>Oryza genome evolution.</title>
        <authorList>
            <person name="Wing R.A."/>
            <person name="Panaud O."/>
            <person name="Oliveira A.C."/>
        </authorList>
    </citation>
    <scope>NUCLEOTIDE SEQUENCE</scope>
</reference>
<proteinExistence type="predicted"/>